<feature type="region of interest" description="Disordered" evidence="1">
    <location>
        <begin position="786"/>
        <end position="811"/>
    </location>
</feature>
<protein>
    <submittedName>
        <fullName evidence="3">Uncharacterized protein</fullName>
    </submittedName>
</protein>
<gene>
    <name evidence="3" type="ORF">NA57DRAFT_57244</name>
</gene>
<evidence type="ECO:0000256" key="1">
    <source>
        <dbReference type="SAM" id="MobiDB-lite"/>
    </source>
</evidence>
<proteinExistence type="predicted"/>
<organism evidence="3 4">
    <name type="scientific">Rhizodiscina lignyota</name>
    <dbReference type="NCBI Taxonomy" id="1504668"/>
    <lineage>
        <taxon>Eukaryota</taxon>
        <taxon>Fungi</taxon>
        <taxon>Dikarya</taxon>
        <taxon>Ascomycota</taxon>
        <taxon>Pezizomycotina</taxon>
        <taxon>Dothideomycetes</taxon>
        <taxon>Pleosporomycetidae</taxon>
        <taxon>Aulographales</taxon>
        <taxon>Rhizodiscinaceae</taxon>
        <taxon>Rhizodiscina</taxon>
    </lineage>
</organism>
<dbReference type="OrthoDB" id="2119228at2759"/>
<name>A0A9P4IEX9_9PEZI</name>
<reference evidence="3" key="1">
    <citation type="journal article" date="2020" name="Stud. Mycol.">
        <title>101 Dothideomycetes genomes: a test case for predicting lifestyles and emergence of pathogens.</title>
        <authorList>
            <person name="Haridas S."/>
            <person name="Albert R."/>
            <person name="Binder M."/>
            <person name="Bloem J."/>
            <person name="Labutti K."/>
            <person name="Salamov A."/>
            <person name="Andreopoulos B."/>
            <person name="Baker S."/>
            <person name="Barry K."/>
            <person name="Bills G."/>
            <person name="Bluhm B."/>
            <person name="Cannon C."/>
            <person name="Castanera R."/>
            <person name="Culley D."/>
            <person name="Daum C."/>
            <person name="Ezra D."/>
            <person name="Gonzalez J."/>
            <person name="Henrissat B."/>
            <person name="Kuo A."/>
            <person name="Liang C."/>
            <person name="Lipzen A."/>
            <person name="Lutzoni F."/>
            <person name="Magnuson J."/>
            <person name="Mondo S."/>
            <person name="Nolan M."/>
            <person name="Ohm R."/>
            <person name="Pangilinan J."/>
            <person name="Park H.-J."/>
            <person name="Ramirez L."/>
            <person name="Alfaro M."/>
            <person name="Sun H."/>
            <person name="Tritt A."/>
            <person name="Yoshinaga Y."/>
            <person name="Zwiers L.-H."/>
            <person name="Turgeon B."/>
            <person name="Goodwin S."/>
            <person name="Spatafora J."/>
            <person name="Crous P."/>
            <person name="Grigoriev I."/>
        </authorList>
    </citation>
    <scope>NUCLEOTIDE SEQUENCE</scope>
    <source>
        <strain evidence="3">CBS 133067</strain>
    </source>
</reference>
<evidence type="ECO:0000256" key="2">
    <source>
        <dbReference type="SAM" id="SignalP"/>
    </source>
</evidence>
<accession>A0A9P4IEX9</accession>
<evidence type="ECO:0000313" key="3">
    <source>
        <dbReference type="EMBL" id="KAF2098078.1"/>
    </source>
</evidence>
<dbReference type="EMBL" id="ML978127">
    <property type="protein sequence ID" value="KAF2098078.1"/>
    <property type="molecule type" value="Genomic_DNA"/>
</dbReference>
<sequence>MRSLLAASVVGLLYVGCTAVALPAAIELDTRAPNQTLVGKVSNSSAGVFKGAPDSFTKNVNLATNGNSTSLNANFKTIGTATNQTQFLLAQTNDGKQSPFGPTCYQTRKKDGGKTVKSSDLANFLSTAIISACQHFDGGRGGTISIPNEGYVFYGSSAITNDGNTCIEAFSNISSSCVVNGNSYGGQIIIEGQLYNLTNFVYPHTPLTNSTHGQFPPPGPDLPKPAKGCPDPFFEAKNFTLSTTAGQTTVSQDFDASSFPELFKKDTQWRVYTASQTDVKSWSLNFVGGTAPQVMTQSSPPVAYFELNGDDVPLLYVAYSRRNGMLRKAATASLDLFRLRFPTTADQPLTKSNRLATQTKASQFSLTDGTLWDAVNATGMLQTLRLAYPGIPSGAEPIDQFTSDFFHGPDNYDCGLVDSKCTAGLSCTDCDDPAGFAILESFAGLHNYFNVILGAINAAESDAALIQGTFTETFTFTVNTESFLKVLLDIGTSLLGMSNAGIGFFAGIGKLGAFEGKLIDKGASAVAALGSAGIAATKDLLPADEQMWLNENEISSGLQQFILGLKSAYSEFVGGMFRDGFYQTGDGQNFFLRDLVDGGLWLSNPFQTVSATTGISSTTDSVDVNAEFLKLFYAQMIQTAWKTSDKRRPAIMPLDSMDGVIFTDPSTGKAITSADFFAGQFINYKDKFYVLAGFDMDKGSIPNQGGTSQTLTGDRNTWGGLTIDDLIISSVEGWLQNGQKNGFTMAQPSFASANGQSNLPFVDGVRTPGFVNIPVCASNQWATDYGNPHGQHGSPNDPNFPLFPCNDPPPS</sequence>
<comment type="caution">
    <text evidence="3">The sequence shown here is derived from an EMBL/GenBank/DDBJ whole genome shotgun (WGS) entry which is preliminary data.</text>
</comment>
<feature type="signal peptide" evidence="2">
    <location>
        <begin position="1"/>
        <end position="19"/>
    </location>
</feature>
<feature type="chain" id="PRO_5040220313" evidence="2">
    <location>
        <begin position="20"/>
        <end position="811"/>
    </location>
</feature>
<keyword evidence="2" id="KW-0732">Signal</keyword>
<dbReference type="AlphaFoldDB" id="A0A9P4IEX9"/>
<dbReference type="Proteomes" id="UP000799772">
    <property type="component" value="Unassembled WGS sequence"/>
</dbReference>
<keyword evidence="4" id="KW-1185">Reference proteome</keyword>
<evidence type="ECO:0000313" key="4">
    <source>
        <dbReference type="Proteomes" id="UP000799772"/>
    </source>
</evidence>